<keyword evidence="2 4" id="KW-0863">Zinc-finger</keyword>
<dbReference type="Gene3D" id="3.30.40.10">
    <property type="entry name" value="Zinc/RING finger domain, C3HC4 (zinc finger)"/>
    <property type="match status" value="1"/>
</dbReference>
<name>A0A7S0F9W2_9DINO</name>
<dbReference type="InterPro" id="IPR001841">
    <property type="entry name" value="Znf_RING"/>
</dbReference>
<dbReference type="PANTHER" id="PTHR45931:SF3">
    <property type="entry name" value="RING ZINC FINGER-CONTAINING PROTEIN"/>
    <property type="match status" value="1"/>
</dbReference>
<feature type="compositionally biased region" description="Basic and acidic residues" evidence="5">
    <location>
        <begin position="205"/>
        <end position="214"/>
    </location>
</feature>
<dbReference type="InterPro" id="IPR051834">
    <property type="entry name" value="RING_finger_E3_ligase"/>
</dbReference>
<keyword evidence="1" id="KW-0479">Metal-binding</keyword>
<evidence type="ECO:0000256" key="5">
    <source>
        <dbReference type="SAM" id="MobiDB-lite"/>
    </source>
</evidence>
<dbReference type="AlphaFoldDB" id="A0A7S0F9W2"/>
<dbReference type="SUPFAM" id="SSF57850">
    <property type="entry name" value="RING/U-box"/>
    <property type="match status" value="1"/>
</dbReference>
<evidence type="ECO:0000313" key="7">
    <source>
        <dbReference type="EMBL" id="CAD8347388.1"/>
    </source>
</evidence>
<feature type="region of interest" description="Disordered" evidence="5">
    <location>
        <begin position="1"/>
        <end position="255"/>
    </location>
</feature>
<accession>A0A7S0F9W2</accession>
<sequence>MDPFQRPSSARVLRRPVGGHPGPPHPRAAPSSGLDRHRGSSTYVAAPLPRPAAPRFHARPNTNFGQSSGAGNPPIATSSAHRHGRDAAWEAEGQSWGRSGGFGQQEGRSSSRHGAENDYTASVGSSRHNCTNSWHTEHGQEQTYRHQQWHGTWQGHSHGQRRHGHKRQAEELGSGSRRRPPPPPPTAHVPSAGPSSPPWPLRRGGAADRDHPEEVSSASSIGNGHHWPSAMARSQLAPPSPGPAPASVLRFGPPAAVAPDSDMPLDLWNAGSTDAISASRFDAARGEPTEGGSGPAIDFDQFPHWQGLDGSALLQRLSGERLAYSQGVEPGEPGRRRGERVPVAVRARSARAVPVVGGSGGNPPAVPDVMALVARLLGGMSGGELPPIPGRAHPYRDWEDSGPSGAQRFFRQATRRVLEGAGGQVLVALEATAVGAFEANFPPAMVIFLTQQEEDQGVDQEVIESKTITVTMGDETQGGEGSGEATGLVAQHKCVVCLESFEAQEELRVLPCFHRYHRACIDAWLARNRHCPICKHDIME</sequence>
<dbReference type="GO" id="GO:0005634">
    <property type="term" value="C:nucleus"/>
    <property type="evidence" value="ECO:0007669"/>
    <property type="project" value="TreeGrafter"/>
</dbReference>
<evidence type="ECO:0000256" key="1">
    <source>
        <dbReference type="ARBA" id="ARBA00022723"/>
    </source>
</evidence>
<keyword evidence="3" id="KW-0862">Zinc</keyword>
<feature type="compositionally biased region" description="Polar residues" evidence="5">
    <location>
        <begin position="61"/>
        <end position="79"/>
    </location>
</feature>
<evidence type="ECO:0000256" key="3">
    <source>
        <dbReference type="ARBA" id="ARBA00022833"/>
    </source>
</evidence>
<dbReference type="InterPro" id="IPR013083">
    <property type="entry name" value="Znf_RING/FYVE/PHD"/>
</dbReference>
<dbReference type="GO" id="GO:0061630">
    <property type="term" value="F:ubiquitin protein ligase activity"/>
    <property type="evidence" value="ECO:0007669"/>
    <property type="project" value="TreeGrafter"/>
</dbReference>
<feature type="domain" description="RING-type" evidence="6">
    <location>
        <begin position="494"/>
        <end position="535"/>
    </location>
</feature>
<reference evidence="7" key="1">
    <citation type="submission" date="2021-01" db="EMBL/GenBank/DDBJ databases">
        <authorList>
            <person name="Corre E."/>
            <person name="Pelletier E."/>
            <person name="Niang G."/>
            <person name="Scheremetjew M."/>
            <person name="Finn R."/>
            <person name="Kale V."/>
            <person name="Holt S."/>
            <person name="Cochrane G."/>
            <person name="Meng A."/>
            <person name="Brown T."/>
            <person name="Cohen L."/>
        </authorList>
    </citation>
    <scope>NUCLEOTIDE SEQUENCE</scope>
    <source>
        <strain evidence="7">Pbaha01</strain>
    </source>
</reference>
<evidence type="ECO:0000259" key="6">
    <source>
        <dbReference type="PROSITE" id="PS50089"/>
    </source>
</evidence>
<dbReference type="PANTHER" id="PTHR45931">
    <property type="entry name" value="SI:CH211-59O9.10"/>
    <property type="match status" value="1"/>
</dbReference>
<organism evidence="7">
    <name type="scientific">Pyrodinium bahamense</name>
    <dbReference type="NCBI Taxonomy" id="73915"/>
    <lineage>
        <taxon>Eukaryota</taxon>
        <taxon>Sar</taxon>
        <taxon>Alveolata</taxon>
        <taxon>Dinophyceae</taxon>
        <taxon>Gonyaulacales</taxon>
        <taxon>Pyrocystaceae</taxon>
        <taxon>Pyrodinium</taxon>
    </lineage>
</organism>
<dbReference type="PROSITE" id="PS50089">
    <property type="entry name" value="ZF_RING_2"/>
    <property type="match status" value="1"/>
</dbReference>
<proteinExistence type="predicted"/>
<gene>
    <name evidence="7" type="ORF">PBAH0796_LOCUS3127</name>
</gene>
<feature type="compositionally biased region" description="Basic and acidic residues" evidence="5">
    <location>
        <begin position="135"/>
        <end position="144"/>
    </location>
</feature>
<feature type="compositionally biased region" description="Polar residues" evidence="5">
    <location>
        <begin position="119"/>
        <end position="134"/>
    </location>
</feature>
<dbReference type="GO" id="GO:0006511">
    <property type="term" value="P:ubiquitin-dependent protein catabolic process"/>
    <property type="evidence" value="ECO:0007669"/>
    <property type="project" value="TreeGrafter"/>
</dbReference>
<dbReference type="EMBL" id="HBEG01005264">
    <property type="protein sequence ID" value="CAD8347388.1"/>
    <property type="molecule type" value="Transcribed_RNA"/>
</dbReference>
<protein>
    <recommendedName>
        <fullName evidence="6">RING-type domain-containing protein</fullName>
    </recommendedName>
</protein>
<dbReference type="GO" id="GO:0008270">
    <property type="term" value="F:zinc ion binding"/>
    <property type="evidence" value="ECO:0007669"/>
    <property type="project" value="UniProtKB-KW"/>
</dbReference>
<evidence type="ECO:0000256" key="2">
    <source>
        <dbReference type="ARBA" id="ARBA00022771"/>
    </source>
</evidence>
<dbReference type="Pfam" id="PF13639">
    <property type="entry name" value="zf-RING_2"/>
    <property type="match status" value="1"/>
</dbReference>
<evidence type="ECO:0000256" key="4">
    <source>
        <dbReference type="PROSITE-ProRule" id="PRU00175"/>
    </source>
</evidence>
<dbReference type="SMART" id="SM00184">
    <property type="entry name" value="RING"/>
    <property type="match status" value="1"/>
</dbReference>